<keyword evidence="7" id="KW-1185">Reference proteome</keyword>
<accession>A0A4R6N5K2</accession>
<dbReference type="Gene3D" id="3.30.300.160">
    <property type="entry name" value="Type II secretion system, protein E, N-terminal domain"/>
    <property type="match status" value="1"/>
</dbReference>
<keyword evidence="3" id="KW-0067">ATP-binding</keyword>
<dbReference type="Gene3D" id="3.40.50.300">
    <property type="entry name" value="P-loop containing nucleotide triphosphate hydrolases"/>
    <property type="match status" value="1"/>
</dbReference>
<dbReference type="CDD" id="cd01129">
    <property type="entry name" value="PulE-GspE-like"/>
    <property type="match status" value="1"/>
</dbReference>
<dbReference type="InterPro" id="IPR001482">
    <property type="entry name" value="T2SS/T4SS_dom"/>
</dbReference>
<dbReference type="AlphaFoldDB" id="A0A4R6N5K2"/>
<evidence type="ECO:0000259" key="5">
    <source>
        <dbReference type="PROSITE" id="PS00662"/>
    </source>
</evidence>
<dbReference type="Proteomes" id="UP000295357">
    <property type="component" value="Unassembled WGS sequence"/>
</dbReference>
<dbReference type="InterPro" id="IPR007831">
    <property type="entry name" value="T2SS_GspE_N"/>
</dbReference>
<dbReference type="FunFam" id="3.40.50.300:FF:000398">
    <property type="entry name" value="Type IV pilus assembly ATPase PilB"/>
    <property type="match status" value="1"/>
</dbReference>
<evidence type="ECO:0000256" key="4">
    <source>
        <dbReference type="SAM" id="MobiDB-lite"/>
    </source>
</evidence>
<name>A0A4R6N5K2_9BURK</name>
<dbReference type="PANTHER" id="PTHR30258">
    <property type="entry name" value="TYPE II SECRETION SYSTEM PROTEIN GSPE-RELATED"/>
    <property type="match status" value="1"/>
</dbReference>
<dbReference type="RefSeq" id="WP_336622256.1">
    <property type="nucleotide sequence ID" value="NZ_JAUFPJ010000004.1"/>
</dbReference>
<dbReference type="GO" id="GO:0016887">
    <property type="term" value="F:ATP hydrolysis activity"/>
    <property type="evidence" value="ECO:0007669"/>
    <property type="project" value="TreeGrafter"/>
</dbReference>
<dbReference type="PROSITE" id="PS00662">
    <property type="entry name" value="T2SP_E"/>
    <property type="match status" value="1"/>
</dbReference>
<dbReference type="Pfam" id="PF05157">
    <property type="entry name" value="MshEN"/>
    <property type="match status" value="1"/>
</dbReference>
<dbReference type="SUPFAM" id="SSF160246">
    <property type="entry name" value="EspE N-terminal domain-like"/>
    <property type="match status" value="2"/>
</dbReference>
<sequence>MHDPSAPLNWPYAKAQDPDAAGSAMGDAQFQWPTPPYTAYPQPQPQTAPEPCEILGLNNSRTVGHVVLMAIGERLAHINVPPARSAMPLKFSQFRAIKLLRPVPATPPTQLDPGDALSLDQRPRNKFRLSYLGGSELEGVTIGHYQDDNGLYLFAPVSDSDDSVQRIFVPREVLAGFELGERLGELLVRDRAASADQIEAAAREQSELRNRRVGDILVAKQVVSSAQLMQAIEQQAKMPMVRIGEALLALELVTQEQLDEALAQQREDRSVPLGQLLVRRGVITRQQLQSALARKMGYPLVDVEHFPVEAEAVHTLPYAVAKRLEVLPLVLREGKLIVAMEDPTRRDAIDEVEFISQLKVVPTLTKVGTLQFALPQVYDRFGSGTTAGASSPSDLRIPALALDFQLDNADKLIESLERDSHESTVRDDDAQVEQSDNSLVRLINTMIIEAHAQGVSDIHIETYPGREKVRIRFRKDGQMQPYLELPHTYRNAMIARIKIMCDLDISERRKPQDGKINFARFSSQHKLELRVATIPTTNGLEDVVMRLLSSARPLPLDKLGLSPANLEALKQAISRPYGMVLCVGPTGSGKTTTLHSALGHINTPDRKIWTAEDPIEITQQGLRQVQVNPKIDWTFAKALRAFLRADPDVIMVGEIRDEETAHIAVEASLTGHLVLSTLHTNSAPETVTRLLDMGMDPFNFADSLLAVLAQRLVKRLCPHCRKAEPMSDAQLQELLEDYLHVFPKDQRGDRATLQAEWQAQYGDKGQLQHYHSPGCAQCDQTGFKGRAGLHELLTVSKNVRRLIQTGARAEDIQHCALSEGMRTLRQDGIIKVLSGVSTLAEVRSTSNA</sequence>
<evidence type="ECO:0000313" key="7">
    <source>
        <dbReference type="Proteomes" id="UP000295357"/>
    </source>
</evidence>
<evidence type="ECO:0000313" key="6">
    <source>
        <dbReference type="EMBL" id="TDP09512.1"/>
    </source>
</evidence>
<evidence type="ECO:0000256" key="3">
    <source>
        <dbReference type="ARBA" id="ARBA00022840"/>
    </source>
</evidence>
<dbReference type="EMBL" id="SNXE01000004">
    <property type="protein sequence ID" value="TDP09512.1"/>
    <property type="molecule type" value="Genomic_DNA"/>
</dbReference>
<protein>
    <submittedName>
        <fullName evidence="6">Type II secretory ATPase GspE/PulE/Tfp pilus assembly ATPase PilB-like protein</fullName>
    </submittedName>
</protein>
<dbReference type="InterPro" id="IPR037257">
    <property type="entry name" value="T2SS_E_N_sf"/>
</dbReference>
<evidence type="ECO:0000256" key="2">
    <source>
        <dbReference type="ARBA" id="ARBA00022741"/>
    </source>
</evidence>
<proteinExistence type="inferred from homology"/>
<dbReference type="GO" id="GO:0005886">
    <property type="term" value="C:plasma membrane"/>
    <property type="evidence" value="ECO:0007669"/>
    <property type="project" value="TreeGrafter"/>
</dbReference>
<comment type="caution">
    <text evidence="6">The sequence shown here is derived from an EMBL/GenBank/DDBJ whole genome shotgun (WGS) entry which is preliminary data.</text>
</comment>
<dbReference type="PANTHER" id="PTHR30258:SF1">
    <property type="entry name" value="PROTEIN TRANSPORT PROTEIN HOFB HOMOLOG"/>
    <property type="match status" value="1"/>
</dbReference>
<feature type="region of interest" description="Disordered" evidence="4">
    <location>
        <begin position="1"/>
        <end position="28"/>
    </location>
</feature>
<dbReference type="GO" id="GO:0005524">
    <property type="term" value="F:ATP binding"/>
    <property type="evidence" value="ECO:0007669"/>
    <property type="project" value="UniProtKB-KW"/>
</dbReference>
<organism evidence="6 7">
    <name type="scientific">Roseateles asaccharophilus</name>
    <dbReference type="NCBI Taxonomy" id="582607"/>
    <lineage>
        <taxon>Bacteria</taxon>
        <taxon>Pseudomonadati</taxon>
        <taxon>Pseudomonadota</taxon>
        <taxon>Betaproteobacteria</taxon>
        <taxon>Burkholderiales</taxon>
        <taxon>Sphaerotilaceae</taxon>
        <taxon>Roseateles</taxon>
    </lineage>
</organism>
<keyword evidence="2" id="KW-0547">Nucleotide-binding</keyword>
<dbReference type="InterPro" id="IPR027417">
    <property type="entry name" value="P-loop_NTPase"/>
</dbReference>
<dbReference type="Gene3D" id="3.30.450.90">
    <property type="match status" value="1"/>
</dbReference>
<dbReference type="Pfam" id="PF00437">
    <property type="entry name" value="T2SSE"/>
    <property type="match status" value="1"/>
</dbReference>
<comment type="similarity">
    <text evidence="1">Belongs to the GSP E family.</text>
</comment>
<dbReference type="SUPFAM" id="SSF52540">
    <property type="entry name" value="P-loop containing nucleoside triphosphate hydrolases"/>
    <property type="match status" value="1"/>
</dbReference>
<evidence type="ECO:0000256" key="1">
    <source>
        <dbReference type="ARBA" id="ARBA00006611"/>
    </source>
</evidence>
<reference evidence="6 7" key="1">
    <citation type="submission" date="2019-03" db="EMBL/GenBank/DDBJ databases">
        <title>Genomic Encyclopedia of Type Strains, Phase IV (KMG-IV): sequencing the most valuable type-strain genomes for metagenomic binning, comparative biology and taxonomic classification.</title>
        <authorList>
            <person name="Goeker M."/>
        </authorList>
    </citation>
    <scope>NUCLEOTIDE SEQUENCE [LARGE SCALE GENOMIC DNA]</scope>
    <source>
        <strain evidence="6 7">DSM 25082</strain>
    </source>
</reference>
<feature type="domain" description="Bacterial type II secretion system protein E" evidence="5">
    <location>
        <begin position="643"/>
        <end position="657"/>
    </location>
</feature>
<gene>
    <name evidence="6" type="ORF">DFR39_10473</name>
</gene>